<dbReference type="EMBL" id="JANJQO010000298">
    <property type="protein sequence ID" value="KAJ2979285.1"/>
    <property type="molecule type" value="Genomic_DNA"/>
</dbReference>
<accession>A0ACC1NK17</accession>
<comment type="caution">
    <text evidence="1">The sequence shown here is derived from an EMBL/GenBank/DDBJ whole genome shotgun (WGS) entry which is preliminary data.</text>
</comment>
<gene>
    <name evidence="1" type="ORF">NQ176_g3343</name>
</gene>
<evidence type="ECO:0000313" key="1">
    <source>
        <dbReference type="EMBL" id="KAJ2979285.1"/>
    </source>
</evidence>
<evidence type="ECO:0000313" key="2">
    <source>
        <dbReference type="Proteomes" id="UP001143910"/>
    </source>
</evidence>
<sequence length="192" mass="20467">MLFHQVNLLGTALLASLVNAEPIPITERELIPSHECPGAKEGQQEFAIPIADWQALATAIQTNTLSSGPLDDSILIKARHAIVIKAGSAQICVQNDYLTQNAHYSRTEIALAVAQGIYNCCGGDNPGTTCKAKPWLTIKGDTGLKAIATVGLAGDKCVGADGEKDYLTPAQVIFKSGKFFYDIFKPLITGRP</sequence>
<proteinExistence type="predicted"/>
<organism evidence="1 2">
    <name type="scientific">Zarea fungicola</name>
    <dbReference type="NCBI Taxonomy" id="93591"/>
    <lineage>
        <taxon>Eukaryota</taxon>
        <taxon>Fungi</taxon>
        <taxon>Dikarya</taxon>
        <taxon>Ascomycota</taxon>
        <taxon>Pezizomycotina</taxon>
        <taxon>Sordariomycetes</taxon>
        <taxon>Hypocreomycetidae</taxon>
        <taxon>Hypocreales</taxon>
        <taxon>Cordycipitaceae</taxon>
        <taxon>Zarea</taxon>
    </lineage>
</organism>
<reference evidence="1" key="1">
    <citation type="submission" date="2022-08" db="EMBL/GenBank/DDBJ databases">
        <title>Genome Sequence of Lecanicillium fungicola.</title>
        <authorList>
            <person name="Buettner E."/>
        </authorList>
    </citation>
    <scope>NUCLEOTIDE SEQUENCE</scope>
    <source>
        <strain evidence="1">Babe33</strain>
    </source>
</reference>
<keyword evidence="2" id="KW-1185">Reference proteome</keyword>
<protein>
    <submittedName>
        <fullName evidence="1">Uncharacterized protein</fullName>
    </submittedName>
</protein>
<name>A0ACC1NK17_9HYPO</name>
<dbReference type="Proteomes" id="UP001143910">
    <property type="component" value="Unassembled WGS sequence"/>
</dbReference>